<evidence type="ECO:0000256" key="2">
    <source>
        <dbReference type="ARBA" id="ARBA00022737"/>
    </source>
</evidence>
<dbReference type="InterPro" id="IPR036852">
    <property type="entry name" value="Peptidase_S8/S53_dom_sf"/>
</dbReference>
<dbReference type="PRINTS" id="PR00723">
    <property type="entry name" value="SUBTILISIN"/>
</dbReference>
<keyword evidence="5" id="KW-0472">Membrane</keyword>
<proteinExistence type="predicted"/>
<keyword evidence="5" id="KW-0812">Transmembrane</keyword>
<evidence type="ECO:0000256" key="3">
    <source>
        <dbReference type="ARBA" id="ARBA00022801"/>
    </source>
</evidence>
<accession>A0A811T6J8</accession>
<evidence type="ECO:0000256" key="1">
    <source>
        <dbReference type="ARBA" id="ARBA00022670"/>
    </source>
</evidence>
<protein>
    <submittedName>
        <fullName evidence="7">Subtilase family protein</fullName>
    </submittedName>
</protein>
<dbReference type="InterPro" id="IPR022441">
    <property type="entry name" value="Para_beta_helix_rpt-2"/>
</dbReference>
<dbReference type="Pfam" id="PF00082">
    <property type="entry name" value="Peptidase_S8"/>
    <property type="match status" value="1"/>
</dbReference>
<dbReference type="SMART" id="SM00722">
    <property type="entry name" value="CASH"/>
    <property type="match status" value="1"/>
</dbReference>
<keyword evidence="2" id="KW-0677">Repeat</keyword>
<dbReference type="InterPro" id="IPR039448">
    <property type="entry name" value="Beta_helix"/>
</dbReference>
<keyword evidence="1" id="KW-0645">Protease</keyword>
<sequence>MNVKARCQRTEHPESGINNLHKVYKEGGSRCVCPLTRCWHLRRRGEVRQVKYSMKPIVPIGTTAAAQSLRLRRHLCEHEQACRIDRPMRSPEFASQRSEEGKTMNMDKPENTQQYRTIRKTAPNALLRTSAITMVLLCAAVFICGTASAADIYVPEGGNQTLSKAETEGIVQFEHVKSNLTDAQKKLSTDILQLLDSTFIPEGQNREILEVQMENSGQFLPASSVSPISGGSVADDLVYVYIHLKPPAETQTIEPYVWEITDRDEENHLAVAWVEVKELETLASLDGVRTIRTVMPPMVIAGSVTTEGDAIHRSSDVRTTYSQNGSGVKVGIISDGVNSWTAARDSGDLPADLNVLNNTVGGDEGTAMLEIVHDMVPGADLYFHDCGANTVAFNAAIDALVAAGCNVICDDIGWITEPFFEDGIIASHLTSVLASNDIVYASSAGNAGQKHYQGDYYNISSSTQHDFSRGGTTGYYLYLRMQAGSSVRVVLQWNDQFGSSGNNYDLYLYSYSSSSYVAVSTATQDGDDDPLEWISYTAGDTGDYAIVVNKYSGVGKTLEVFIYPGSGCSVYTNNINATDSIFGHAAVPDAIAAGAIAASDPGNDDIEPFSSQGPVTITYPSPVSRAKPDLCGIDGVTVTGAGGFPSPFYGTSAAAPHIAAIAAQLWSAYPNKTGDEIRTVLYDSAVDLGSAGYDNIYGYGRADALDAFEAVAPCTCGDICVNTTGWWRNNSAFNPNGTPIQAAVVNAAEGDTICVKEGTYTENVDVNKRLTIWSENGSASTIVNASSSSDHVFDITADYVNVGGFTVEKATGNGKAGIHLGSGVNNCSISNNSASNNNVGIYLNNANNNNVSCNWVHNNNQRGFYLYNGSTGNTIAQNNVMSNGVTSGDSWHYNFYNDQGDDVTATDNHWGTDNTTLIAESIYDKSDDGSKGTVTYDPFNNSASPCAPIPEAATIVLFSIGLLMLVGYVLRKKN</sequence>
<dbReference type="Pfam" id="PF13229">
    <property type="entry name" value="Beta_helix"/>
    <property type="match status" value="1"/>
</dbReference>
<keyword evidence="4" id="KW-0720">Serine protease</keyword>
<dbReference type="InterPro" id="IPR015500">
    <property type="entry name" value="Peptidase_S8_subtilisin-rel"/>
</dbReference>
<dbReference type="SUPFAM" id="SSF51126">
    <property type="entry name" value="Pectin lyase-like"/>
    <property type="match status" value="1"/>
</dbReference>
<evidence type="ECO:0000259" key="6">
    <source>
        <dbReference type="SMART" id="SM00722"/>
    </source>
</evidence>
<dbReference type="GO" id="GO:0006508">
    <property type="term" value="P:proteolysis"/>
    <property type="evidence" value="ECO:0007669"/>
    <property type="project" value="UniProtKB-KW"/>
</dbReference>
<feature type="domain" description="Carbohydrate-binding/sugar hydrolysis" evidence="6">
    <location>
        <begin position="755"/>
        <end position="888"/>
    </location>
</feature>
<dbReference type="PROSITE" id="PS00138">
    <property type="entry name" value="SUBTILASE_SER"/>
    <property type="match status" value="1"/>
</dbReference>
<dbReference type="AlphaFoldDB" id="A0A811T6J8"/>
<dbReference type="InterPro" id="IPR034075">
    <property type="entry name" value="Glr3161-like_dom"/>
</dbReference>
<dbReference type="Gene3D" id="2.160.20.10">
    <property type="entry name" value="Single-stranded right-handed beta-helix, Pectin lyase-like"/>
    <property type="match status" value="1"/>
</dbReference>
<gene>
    <name evidence="7" type="ORF">DIAAKJNI_00072</name>
</gene>
<organism evidence="7 8">
    <name type="scientific">Candidatus Argoarchaeum ethanivorans</name>
    <dbReference type="NCBI Taxonomy" id="2608793"/>
    <lineage>
        <taxon>Archaea</taxon>
        <taxon>Methanobacteriati</taxon>
        <taxon>Methanobacteriota</taxon>
        <taxon>Stenosarchaea group</taxon>
        <taxon>Methanomicrobia</taxon>
        <taxon>Methanosarcinales</taxon>
        <taxon>Methanosarcinales incertae sedis</taxon>
        <taxon>GOM Arc I cluster</taxon>
        <taxon>Candidatus Argoarchaeum</taxon>
    </lineage>
</organism>
<evidence type="ECO:0000256" key="4">
    <source>
        <dbReference type="ARBA" id="ARBA00022825"/>
    </source>
</evidence>
<reference evidence="7" key="1">
    <citation type="submission" date="2020-10" db="EMBL/GenBank/DDBJ databases">
        <authorList>
            <person name="Hahn C.J."/>
            <person name="Laso-Perez R."/>
            <person name="Vulcano F."/>
            <person name="Vaziourakis K.-M."/>
            <person name="Stokke R."/>
            <person name="Steen I.H."/>
            <person name="Teske A."/>
            <person name="Boetius A."/>
            <person name="Liebeke M."/>
            <person name="Amann R."/>
            <person name="Knittel K."/>
        </authorList>
    </citation>
    <scope>NUCLEOTIDE SEQUENCE</scope>
    <source>
        <strain evidence="7">Gfbio:e3339647-f889-4370-9287-4fb5cb688e4c:AG392M11_GoMArc1</strain>
    </source>
</reference>
<dbReference type="GO" id="GO:0004252">
    <property type="term" value="F:serine-type endopeptidase activity"/>
    <property type="evidence" value="ECO:0007669"/>
    <property type="project" value="InterPro"/>
</dbReference>
<keyword evidence="3" id="KW-0378">Hydrolase</keyword>
<evidence type="ECO:0000313" key="7">
    <source>
        <dbReference type="EMBL" id="CAD6491282.1"/>
    </source>
</evidence>
<dbReference type="CDD" id="cd05562">
    <property type="entry name" value="Peptidases_S53_like"/>
    <property type="match status" value="1"/>
</dbReference>
<keyword evidence="5" id="KW-1133">Transmembrane helix</keyword>
<dbReference type="InterPro" id="IPR011050">
    <property type="entry name" value="Pectin_lyase_fold/virulence"/>
</dbReference>
<dbReference type="InterPro" id="IPR000209">
    <property type="entry name" value="Peptidase_S8/S53_dom"/>
</dbReference>
<comment type="caution">
    <text evidence="7">The sequence shown here is derived from an EMBL/GenBank/DDBJ whole genome shotgun (WGS) entry which is preliminary data.</text>
</comment>
<dbReference type="InterPro" id="IPR012334">
    <property type="entry name" value="Pectin_lyas_fold"/>
</dbReference>
<dbReference type="EMBL" id="CAJHIQ010000003">
    <property type="protein sequence ID" value="CAD6491282.1"/>
    <property type="molecule type" value="Genomic_DNA"/>
</dbReference>
<evidence type="ECO:0000256" key="5">
    <source>
        <dbReference type="SAM" id="Phobius"/>
    </source>
</evidence>
<name>A0A811T6J8_9EURY</name>
<feature type="transmembrane region" description="Helical" evidence="5">
    <location>
        <begin position="952"/>
        <end position="970"/>
    </location>
</feature>
<evidence type="ECO:0000313" key="8">
    <source>
        <dbReference type="Proteomes" id="UP000639006"/>
    </source>
</evidence>
<dbReference type="InterPro" id="IPR023828">
    <property type="entry name" value="Peptidase_S8_Ser-AS"/>
</dbReference>
<dbReference type="Gene3D" id="3.40.50.200">
    <property type="entry name" value="Peptidase S8/S53 domain"/>
    <property type="match status" value="1"/>
</dbReference>
<dbReference type="SUPFAM" id="SSF52743">
    <property type="entry name" value="Subtilisin-like"/>
    <property type="match status" value="1"/>
</dbReference>
<dbReference type="NCBIfam" id="TIGR03804">
    <property type="entry name" value="para_beta_helix"/>
    <property type="match status" value="1"/>
</dbReference>
<dbReference type="Proteomes" id="UP000639006">
    <property type="component" value="Unassembled WGS sequence"/>
</dbReference>
<feature type="transmembrane region" description="Helical" evidence="5">
    <location>
        <begin position="125"/>
        <end position="143"/>
    </location>
</feature>
<dbReference type="InterPro" id="IPR006633">
    <property type="entry name" value="Carb-bd_sugar_hydrolysis-dom"/>
</dbReference>